<reference evidence="1 2" key="1">
    <citation type="submission" date="2018-08" db="EMBL/GenBank/DDBJ databases">
        <title>Fulvimarina sp. 85, whole genome shotgun sequence.</title>
        <authorList>
            <person name="Tuo L."/>
        </authorList>
    </citation>
    <scope>NUCLEOTIDE SEQUENCE [LARGE SCALE GENOMIC DNA]</scope>
    <source>
        <strain evidence="1 2">85</strain>
    </source>
</reference>
<name>A0A371WY20_9HYPH</name>
<dbReference type="Proteomes" id="UP000264310">
    <property type="component" value="Unassembled WGS sequence"/>
</dbReference>
<accession>A0A371WY20</accession>
<dbReference type="AlphaFoldDB" id="A0A371WY20"/>
<evidence type="ECO:0000313" key="2">
    <source>
        <dbReference type="Proteomes" id="UP000264310"/>
    </source>
</evidence>
<organism evidence="1 2">
    <name type="scientific">Fulvimarina endophytica</name>
    <dbReference type="NCBI Taxonomy" id="2293836"/>
    <lineage>
        <taxon>Bacteria</taxon>
        <taxon>Pseudomonadati</taxon>
        <taxon>Pseudomonadota</taxon>
        <taxon>Alphaproteobacteria</taxon>
        <taxon>Hyphomicrobiales</taxon>
        <taxon>Aurantimonadaceae</taxon>
        <taxon>Fulvimarina</taxon>
    </lineage>
</organism>
<protein>
    <submittedName>
        <fullName evidence="1">Uncharacterized protein</fullName>
    </submittedName>
</protein>
<gene>
    <name evidence="1" type="ORF">DYI37_18765</name>
</gene>
<evidence type="ECO:0000313" key="1">
    <source>
        <dbReference type="EMBL" id="RFC61871.1"/>
    </source>
</evidence>
<dbReference type="EMBL" id="QURL01000012">
    <property type="protein sequence ID" value="RFC61871.1"/>
    <property type="molecule type" value="Genomic_DNA"/>
</dbReference>
<comment type="caution">
    <text evidence="1">The sequence shown here is derived from an EMBL/GenBank/DDBJ whole genome shotgun (WGS) entry which is preliminary data.</text>
</comment>
<keyword evidence="2" id="KW-1185">Reference proteome</keyword>
<proteinExistence type="predicted"/>
<sequence>MFERAPNVVVEDAFRSLIKRGYRAEVVCEKSAVRKNHTWTGIWFVRVVSEETGEEFVLVTERGKNAVGPKLQPRLFKTMLGLCSLLYDAGHRFCDIPFNAGTRALQRKVPPASDDSAD</sequence>